<accession>A0ABN8ISY9</accession>
<evidence type="ECO:0000313" key="2">
    <source>
        <dbReference type="Proteomes" id="UP000837857"/>
    </source>
</evidence>
<protein>
    <submittedName>
        <fullName evidence="1">Uncharacterized protein</fullName>
    </submittedName>
</protein>
<dbReference type="Proteomes" id="UP000837857">
    <property type="component" value="Chromosome 3"/>
</dbReference>
<name>A0ABN8ISY9_9NEOP</name>
<gene>
    <name evidence="1" type="ORF">IPOD504_LOCUS12255</name>
</gene>
<organism evidence="1 2">
    <name type="scientific">Iphiclides podalirius</name>
    <name type="common">scarce swallowtail</name>
    <dbReference type="NCBI Taxonomy" id="110791"/>
    <lineage>
        <taxon>Eukaryota</taxon>
        <taxon>Metazoa</taxon>
        <taxon>Ecdysozoa</taxon>
        <taxon>Arthropoda</taxon>
        <taxon>Hexapoda</taxon>
        <taxon>Insecta</taxon>
        <taxon>Pterygota</taxon>
        <taxon>Neoptera</taxon>
        <taxon>Endopterygota</taxon>
        <taxon>Lepidoptera</taxon>
        <taxon>Glossata</taxon>
        <taxon>Ditrysia</taxon>
        <taxon>Papilionoidea</taxon>
        <taxon>Papilionidae</taxon>
        <taxon>Papilioninae</taxon>
        <taxon>Iphiclides</taxon>
    </lineage>
</organism>
<feature type="non-terminal residue" evidence="1">
    <location>
        <position position="86"/>
    </location>
</feature>
<reference evidence="1" key="1">
    <citation type="submission" date="2022-03" db="EMBL/GenBank/DDBJ databases">
        <authorList>
            <person name="Martin H S."/>
        </authorList>
    </citation>
    <scope>NUCLEOTIDE SEQUENCE</scope>
</reference>
<dbReference type="EMBL" id="OW152815">
    <property type="protein sequence ID" value="CAH2062875.1"/>
    <property type="molecule type" value="Genomic_DNA"/>
</dbReference>
<sequence length="86" mass="9924">MKLYAQVVRADSSVYIVDTPRKLLERVTTCALCTGSCLDPYGAIKECYDVPERRGNRFLTRRLFCEEGIGDIREVLRKAIVKFRYS</sequence>
<proteinExistence type="predicted"/>
<keyword evidence="2" id="KW-1185">Reference proteome</keyword>
<evidence type="ECO:0000313" key="1">
    <source>
        <dbReference type="EMBL" id="CAH2062875.1"/>
    </source>
</evidence>